<dbReference type="EMBL" id="CAUYUE010000010">
    <property type="protein sequence ID" value="CAK0784211.1"/>
    <property type="molecule type" value="Genomic_DNA"/>
</dbReference>
<dbReference type="SUPFAM" id="SSF81901">
    <property type="entry name" value="HCP-like"/>
    <property type="match status" value="2"/>
</dbReference>
<dbReference type="GO" id="GO:0036503">
    <property type="term" value="P:ERAD pathway"/>
    <property type="evidence" value="ECO:0007669"/>
    <property type="project" value="TreeGrafter"/>
</dbReference>
<accession>A0AAV1IBH1</accession>
<dbReference type="Pfam" id="PF08238">
    <property type="entry name" value="Sel1"/>
    <property type="match status" value="5"/>
</dbReference>
<evidence type="ECO:0000313" key="3">
    <source>
        <dbReference type="Proteomes" id="UP001314263"/>
    </source>
</evidence>
<proteinExistence type="inferred from homology"/>
<dbReference type="InterPro" id="IPR011990">
    <property type="entry name" value="TPR-like_helical_dom_sf"/>
</dbReference>
<dbReference type="Proteomes" id="UP001314263">
    <property type="component" value="Unassembled WGS sequence"/>
</dbReference>
<organism evidence="2 3">
    <name type="scientific">Coccomyxa viridis</name>
    <dbReference type="NCBI Taxonomy" id="1274662"/>
    <lineage>
        <taxon>Eukaryota</taxon>
        <taxon>Viridiplantae</taxon>
        <taxon>Chlorophyta</taxon>
        <taxon>core chlorophytes</taxon>
        <taxon>Trebouxiophyceae</taxon>
        <taxon>Trebouxiophyceae incertae sedis</taxon>
        <taxon>Coccomyxaceae</taxon>
        <taxon>Coccomyxa</taxon>
    </lineage>
</organism>
<name>A0AAV1IBH1_9CHLO</name>
<sequence length="624" mass="66940">MMCFYHCTSIRVRRIHSCNKRDARVCKAHQKGFTLLVLALYVSQVFSAAPSISIQRAKALAGALKPRPSPTLDETENGVLPQKQEAVASGRHNRLIDNVLGAISDPEIAQGVQELKECFLELEHDLHPDTKHTDWLLGHQDSEQVLPGATLWLNERDDDAAIAQAGAGASLLAALASSGLAQRYGVPHDDAFAVHALHMAQEVGDFSADVALAHRSLEGRGVPLDCQTGMTLALKLAEEIIADEEGSGRAGAPALEPPLLRLRWRDASYPRTSSSQEAAAGEAHDADAGAALQELQDMAAEGWPHAFVELGNNLIHGRHVQPNYEQAQVMFQAAADLGDSNGLVGQGYLEMQGDVPNVAAARRAYEAAAMMGNAEAHFNLGAIYGGSYTGVPDEFVDRTMSEEHYMKAYDLGHYKAPLILANLHMSGVGGEEANCTKAASFVRVVLQERRGWSEDIALAVEALDDGKEWKALVMHSSAAEEGSPVGMLNVAFMLQRGMGYSGPDRYALAYDLNLRAARLEHYADGLVDAAALVYDGDRFGIPGGRNLSRALELYQQAAGRNDTEGLMGLAWMHAHGQGSVNGTADKALALSLYWQAFAQAPDAKHAAAPLLMSASLRQICAAGL</sequence>
<gene>
    <name evidence="2" type="ORF">CVIRNUC_007415</name>
</gene>
<dbReference type="GO" id="GO:0005789">
    <property type="term" value="C:endoplasmic reticulum membrane"/>
    <property type="evidence" value="ECO:0007669"/>
    <property type="project" value="TreeGrafter"/>
</dbReference>
<protein>
    <submittedName>
        <fullName evidence="2">Uncharacterized protein</fullName>
    </submittedName>
</protein>
<dbReference type="InterPro" id="IPR006597">
    <property type="entry name" value="Sel1-like"/>
</dbReference>
<evidence type="ECO:0000313" key="2">
    <source>
        <dbReference type="EMBL" id="CAK0784211.1"/>
    </source>
</evidence>
<dbReference type="PANTHER" id="PTHR11102:SF147">
    <property type="entry name" value="SEL1L ADAPTOR SUBUNIT OF ERAD E3 UBIQUITIN LIGASE"/>
    <property type="match status" value="1"/>
</dbReference>
<dbReference type="SMART" id="SM00671">
    <property type="entry name" value="SEL1"/>
    <property type="match status" value="7"/>
</dbReference>
<dbReference type="PANTHER" id="PTHR11102">
    <property type="entry name" value="SEL-1-LIKE PROTEIN"/>
    <property type="match status" value="1"/>
</dbReference>
<dbReference type="Gene3D" id="1.25.40.10">
    <property type="entry name" value="Tetratricopeptide repeat domain"/>
    <property type="match status" value="2"/>
</dbReference>
<comment type="caution">
    <text evidence="2">The sequence shown here is derived from an EMBL/GenBank/DDBJ whole genome shotgun (WGS) entry which is preliminary data.</text>
</comment>
<dbReference type="InterPro" id="IPR050767">
    <property type="entry name" value="Sel1_AlgK"/>
</dbReference>
<dbReference type="AlphaFoldDB" id="A0AAV1IBH1"/>
<comment type="similarity">
    <text evidence="1">Belongs to the sel-1 family.</text>
</comment>
<keyword evidence="3" id="KW-1185">Reference proteome</keyword>
<evidence type="ECO:0000256" key="1">
    <source>
        <dbReference type="ARBA" id="ARBA00038101"/>
    </source>
</evidence>
<reference evidence="2 3" key="1">
    <citation type="submission" date="2023-10" db="EMBL/GenBank/DDBJ databases">
        <authorList>
            <person name="Maclean D."/>
            <person name="Macfadyen A."/>
        </authorList>
    </citation>
    <scope>NUCLEOTIDE SEQUENCE [LARGE SCALE GENOMIC DNA]</scope>
</reference>